<comment type="caution">
    <text evidence="1">The sequence shown here is derived from an EMBL/GenBank/DDBJ whole genome shotgun (WGS) entry which is preliminary data.</text>
</comment>
<sequence>MLISRTSQYAIQSMIYIATQPLGTPILSREVAEKLQVPAAYLAKIMQMLCKGGLVTSYRGRLGGFCLREDPAKIDLMRILKITEGPEFTKDCVLGLKVCSDETACPMHKQWLPIKLEIIDLLTRQTLAMLSEAVLVGKYRISDIPYILFPEGATKPPL</sequence>
<dbReference type="Pfam" id="PF02082">
    <property type="entry name" value="Rrf2"/>
    <property type="match status" value="1"/>
</dbReference>
<reference evidence="1" key="1">
    <citation type="submission" date="2016-10" db="EMBL/GenBank/DDBJ databases">
        <title>Sequence of Gallionella enrichment culture.</title>
        <authorList>
            <person name="Poehlein A."/>
            <person name="Muehling M."/>
            <person name="Daniel R."/>
        </authorList>
    </citation>
    <scope>NUCLEOTIDE SEQUENCE</scope>
</reference>
<dbReference type="PANTHER" id="PTHR33221:SF15">
    <property type="entry name" value="HTH-TYPE TRANSCRIPTIONAL REGULATOR YWGB-RELATED"/>
    <property type="match status" value="1"/>
</dbReference>
<name>A0A1J5R6V4_9ZZZZ</name>
<dbReference type="PROSITE" id="PS51197">
    <property type="entry name" value="HTH_RRF2_2"/>
    <property type="match status" value="1"/>
</dbReference>
<dbReference type="Gene3D" id="1.10.10.10">
    <property type="entry name" value="Winged helix-like DNA-binding domain superfamily/Winged helix DNA-binding domain"/>
    <property type="match status" value="1"/>
</dbReference>
<organism evidence="1">
    <name type="scientific">mine drainage metagenome</name>
    <dbReference type="NCBI Taxonomy" id="410659"/>
    <lineage>
        <taxon>unclassified sequences</taxon>
        <taxon>metagenomes</taxon>
        <taxon>ecological metagenomes</taxon>
    </lineage>
</organism>
<gene>
    <name evidence="1" type="primary">cymR_8</name>
    <name evidence="1" type="ORF">GALL_343120</name>
</gene>
<dbReference type="InterPro" id="IPR036390">
    <property type="entry name" value="WH_DNA-bd_sf"/>
</dbReference>
<proteinExistence type="predicted"/>
<dbReference type="PROSITE" id="PS01332">
    <property type="entry name" value="HTH_RRF2_1"/>
    <property type="match status" value="1"/>
</dbReference>
<dbReference type="EMBL" id="MLJW01000664">
    <property type="protein sequence ID" value="OIQ83885.1"/>
    <property type="molecule type" value="Genomic_DNA"/>
</dbReference>
<dbReference type="InterPro" id="IPR030489">
    <property type="entry name" value="TR_Rrf2-type_CS"/>
</dbReference>
<dbReference type="GO" id="GO:0003700">
    <property type="term" value="F:DNA-binding transcription factor activity"/>
    <property type="evidence" value="ECO:0007669"/>
    <property type="project" value="TreeGrafter"/>
</dbReference>
<dbReference type="NCBIfam" id="TIGR00738">
    <property type="entry name" value="rrf2_super"/>
    <property type="match status" value="1"/>
</dbReference>
<dbReference type="InterPro" id="IPR000944">
    <property type="entry name" value="Tscrpt_reg_Rrf2"/>
</dbReference>
<dbReference type="GO" id="GO:0005829">
    <property type="term" value="C:cytosol"/>
    <property type="evidence" value="ECO:0007669"/>
    <property type="project" value="TreeGrafter"/>
</dbReference>
<accession>A0A1J5R6V4</accession>
<dbReference type="AlphaFoldDB" id="A0A1J5R6V4"/>
<dbReference type="InterPro" id="IPR036388">
    <property type="entry name" value="WH-like_DNA-bd_sf"/>
</dbReference>
<dbReference type="SUPFAM" id="SSF46785">
    <property type="entry name" value="Winged helix' DNA-binding domain"/>
    <property type="match status" value="1"/>
</dbReference>
<dbReference type="PANTHER" id="PTHR33221">
    <property type="entry name" value="WINGED HELIX-TURN-HELIX TRANSCRIPTIONAL REGULATOR, RRF2 FAMILY"/>
    <property type="match status" value="1"/>
</dbReference>
<evidence type="ECO:0000313" key="1">
    <source>
        <dbReference type="EMBL" id="OIQ83885.1"/>
    </source>
</evidence>
<protein>
    <submittedName>
        <fullName evidence="1">HTH-type transcriptional regulator CymR</fullName>
    </submittedName>
</protein>